<sequence length="122" mass="13515">MVDEIFTATNSAQTGGLEATLAALYKHQLNSWQVWEAKKVQQHAGSELHQAGHFSPVAASVQPGKLARGLKRVAEQLGVRIYENTPMLAINDNAVKPTNSNKDAQHKVVINTRKGLFMRRKR</sequence>
<keyword evidence="4" id="KW-1185">Reference proteome</keyword>
<accession>A0A330LQR0</accession>
<dbReference type="Proteomes" id="UP000250163">
    <property type="component" value="Chromosome MORIYA"/>
</dbReference>
<gene>
    <name evidence="3" type="ORF">MORIYA_2607</name>
</gene>
<proteinExistence type="predicted"/>
<dbReference type="Gene3D" id="3.30.9.10">
    <property type="entry name" value="D-Amino Acid Oxidase, subunit A, domain 2"/>
    <property type="match status" value="1"/>
</dbReference>
<dbReference type="AlphaFoldDB" id="A0A330LQR0"/>
<reference evidence="4" key="1">
    <citation type="submission" date="2018-05" db="EMBL/GenBank/DDBJ databases">
        <authorList>
            <person name="Cea G.-C."/>
            <person name="William W."/>
        </authorList>
    </citation>
    <scope>NUCLEOTIDE SEQUENCE [LARGE SCALE GENOMIC DNA]</scope>
    <source>
        <strain evidence="4">DB21MT 5</strain>
    </source>
</reference>
<organism evidence="3 4">
    <name type="scientific">Moritella yayanosii</name>
    <dbReference type="NCBI Taxonomy" id="69539"/>
    <lineage>
        <taxon>Bacteria</taxon>
        <taxon>Pseudomonadati</taxon>
        <taxon>Pseudomonadota</taxon>
        <taxon>Gammaproteobacteria</taxon>
        <taxon>Alteromonadales</taxon>
        <taxon>Moritellaceae</taxon>
        <taxon>Moritella</taxon>
    </lineage>
</organism>
<protein>
    <recommendedName>
        <fullName evidence="2">FAD dependent oxidoreductase domain-containing protein</fullName>
    </recommendedName>
</protein>
<keyword evidence="1" id="KW-0560">Oxidoreductase</keyword>
<dbReference type="InterPro" id="IPR006076">
    <property type="entry name" value="FAD-dep_OxRdtase"/>
</dbReference>
<evidence type="ECO:0000313" key="4">
    <source>
        <dbReference type="Proteomes" id="UP000250163"/>
    </source>
</evidence>
<evidence type="ECO:0000256" key="1">
    <source>
        <dbReference type="ARBA" id="ARBA00023002"/>
    </source>
</evidence>
<name>A0A330LQR0_9GAMM</name>
<dbReference type="RefSeq" id="WP_232011620.1">
    <property type="nucleotide sequence ID" value="NZ_LS483250.1"/>
</dbReference>
<feature type="domain" description="FAD dependent oxidoreductase" evidence="2">
    <location>
        <begin position="6"/>
        <end position="111"/>
    </location>
</feature>
<dbReference type="Gene3D" id="3.50.50.60">
    <property type="entry name" value="FAD/NAD(P)-binding domain"/>
    <property type="match status" value="1"/>
</dbReference>
<dbReference type="InterPro" id="IPR036188">
    <property type="entry name" value="FAD/NAD-bd_sf"/>
</dbReference>
<dbReference type="KEGG" id="mya:MORIYA_2607"/>
<dbReference type="SUPFAM" id="SSF51905">
    <property type="entry name" value="FAD/NAD(P)-binding domain"/>
    <property type="match status" value="1"/>
</dbReference>
<evidence type="ECO:0000313" key="3">
    <source>
        <dbReference type="EMBL" id="SQD79083.1"/>
    </source>
</evidence>
<evidence type="ECO:0000259" key="2">
    <source>
        <dbReference type="Pfam" id="PF01266"/>
    </source>
</evidence>
<dbReference type="GO" id="GO:0016491">
    <property type="term" value="F:oxidoreductase activity"/>
    <property type="evidence" value="ECO:0007669"/>
    <property type="project" value="UniProtKB-KW"/>
</dbReference>
<dbReference type="Pfam" id="PF01266">
    <property type="entry name" value="DAO"/>
    <property type="match status" value="1"/>
</dbReference>
<dbReference type="EMBL" id="LS483250">
    <property type="protein sequence ID" value="SQD79083.1"/>
    <property type="molecule type" value="Genomic_DNA"/>
</dbReference>